<feature type="transmembrane region" description="Helical" evidence="1">
    <location>
        <begin position="73"/>
        <end position="94"/>
    </location>
</feature>
<dbReference type="EMBL" id="BONY01000039">
    <property type="protein sequence ID" value="GIH07672.1"/>
    <property type="molecule type" value="Genomic_DNA"/>
</dbReference>
<reference evidence="2" key="1">
    <citation type="submission" date="2021-01" db="EMBL/GenBank/DDBJ databases">
        <title>Whole genome shotgun sequence of Rhizocola hellebori NBRC 109834.</title>
        <authorList>
            <person name="Komaki H."/>
            <person name="Tamura T."/>
        </authorList>
    </citation>
    <scope>NUCLEOTIDE SEQUENCE</scope>
    <source>
        <strain evidence="2">NBRC 109834</strain>
    </source>
</reference>
<dbReference type="AlphaFoldDB" id="A0A8J3QDK4"/>
<protein>
    <submittedName>
        <fullName evidence="2">Uncharacterized protein</fullName>
    </submittedName>
</protein>
<keyword evidence="1" id="KW-1133">Transmembrane helix</keyword>
<comment type="caution">
    <text evidence="2">The sequence shown here is derived from an EMBL/GenBank/DDBJ whole genome shotgun (WGS) entry which is preliminary data.</text>
</comment>
<feature type="transmembrane region" description="Helical" evidence="1">
    <location>
        <begin position="481"/>
        <end position="500"/>
    </location>
</feature>
<feature type="transmembrane region" description="Helical" evidence="1">
    <location>
        <begin position="207"/>
        <end position="230"/>
    </location>
</feature>
<gene>
    <name evidence="2" type="ORF">Rhe02_57390</name>
</gene>
<dbReference type="Proteomes" id="UP000612899">
    <property type="component" value="Unassembled WGS sequence"/>
</dbReference>
<keyword evidence="3" id="KW-1185">Reference proteome</keyword>
<feature type="transmembrane region" description="Helical" evidence="1">
    <location>
        <begin position="532"/>
        <end position="548"/>
    </location>
</feature>
<feature type="transmembrane region" description="Helical" evidence="1">
    <location>
        <begin position="409"/>
        <end position="429"/>
    </location>
</feature>
<feature type="transmembrane region" description="Helical" evidence="1">
    <location>
        <begin position="358"/>
        <end position="378"/>
    </location>
</feature>
<feature type="transmembrane region" description="Helical" evidence="1">
    <location>
        <begin position="114"/>
        <end position="134"/>
    </location>
</feature>
<sequence>MVEQLLRIAVSRWPAPLRHERAREWAAEIHHLGRWQRLRFAASLAMSPPINRAGVPMGWREMLPALGRGVQPLIVLFFCGLMCWVVAMLAIPMVSIGVTQLILGPPEPATTFNWLANGLSVAAIAVAVGVLFWIGKRVGARTRMPRPSRARLAPAFVVSAAVLVSLPQQAGATGDRTHAAQSFAVFILWAAGFTVIVAAANNARRRWLVAVMGAVVTLDLIAIVAAWPWAQEAGINLGSAPVWFPVALLDLKNSGVRFDNAGPGFIDAEMVVGNAIGPVRICLLASVFVLGYALAGRAAPARPALVSASALIQNAAVARSALRGWLLAGSGLAVWVYALTTLTAALNPQNDGGGEHHIWVHEIRQGAILVMVTGLALAIAGRGAIVFPAVLAFVALLGIDAVFDSRDAVSVQAATLAAGLGVIVLYTAWQLAQAIRTDEAAVRRTLAGFAVLGAYCTPAMVVDAILYPLANESAAYLPDGYSVGSAIVIGLLSFSAMLCAQAVRGRTHWFDSAMIAALIGSCSTLLPPLVPLILGLGTPLAALAAWYMRPPGSTTRWKRILPASLVLGTQMGGAQIITGVFLGVPLMALAGYPPPYDGLPILPGGILFGAGVAVIVSAATVSRKSAAPLMTAD</sequence>
<feature type="transmembrane region" description="Helical" evidence="1">
    <location>
        <begin position="275"/>
        <end position="295"/>
    </location>
</feature>
<feature type="transmembrane region" description="Helical" evidence="1">
    <location>
        <begin position="325"/>
        <end position="346"/>
    </location>
</feature>
<feature type="transmembrane region" description="Helical" evidence="1">
    <location>
        <begin position="449"/>
        <end position="469"/>
    </location>
</feature>
<evidence type="ECO:0000313" key="3">
    <source>
        <dbReference type="Proteomes" id="UP000612899"/>
    </source>
</evidence>
<evidence type="ECO:0000313" key="2">
    <source>
        <dbReference type="EMBL" id="GIH07672.1"/>
    </source>
</evidence>
<proteinExistence type="predicted"/>
<organism evidence="2 3">
    <name type="scientific">Rhizocola hellebori</name>
    <dbReference type="NCBI Taxonomy" id="1392758"/>
    <lineage>
        <taxon>Bacteria</taxon>
        <taxon>Bacillati</taxon>
        <taxon>Actinomycetota</taxon>
        <taxon>Actinomycetes</taxon>
        <taxon>Micromonosporales</taxon>
        <taxon>Micromonosporaceae</taxon>
        <taxon>Rhizocola</taxon>
    </lineage>
</organism>
<name>A0A8J3QDK4_9ACTN</name>
<feature type="transmembrane region" description="Helical" evidence="1">
    <location>
        <begin position="179"/>
        <end position="200"/>
    </location>
</feature>
<accession>A0A8J3QDK4</accession>
<keyword evidence="1" id="KW-0472">Membrane</keyword>
<feature type="transmembrane region" description="Helical" evidence="1">
    <location>
        <begin position="150"/>
        <end position="167"/>
    </location>
</feature>
<evidence type="ECO:0000256" key="1">
    <source>
        <dbReference type="SAM" id="Phobius"/>
    </source>
</evidence>
<feature type="transmembrane region" description="Helical" evidence="1">
    <location>
        <begin position="601"/>
        <end position="621"/>
    </location>
</feature>
<feature type="transmembrane region" description="Helical" evidence="1">
    <location>
        <begin position="560"/>
        <end position="589"/>
    </location>
</feature>
<keyword evidence="1" id="KW-0812">Transmembrane</keyword>